<dbReference type="Proteomes" id="UP000681526">
    <property type="component" value="Unassembled WGS sequence"/>
</dbReference>
<protein>
    <submittedName>
        <fullName evidence="1">Uncharacterized protein</fullName>
    </submittedName>
</protein>
<accession>A0ABM8V375</accession>
<sequence length="68" mass="8133">MKKQLALLKDGDWSVNLEDACYEEHPEKCWRKAWTPFDGRKRVITSIWSRPARWVIRENGSFPGCPRW</sequence>
<name>A0ABM8V375_THEXY</name>
<comment type="caution">
    <text evidence="1">The sequence shown here is derived from an EMBL/GenBank/DDBJ whole genome shotgun (WGS) entry which is preliminary data.</text>
</comment>
<evidence type="ECO:0000313" key="2">
    <source>
        <dbReference type="Proteomes" id="UP000681526"/>
    </source>
</evidence>
<evidence type="ECO:0000313" key="1">
    <source>
        <dbReference type="EMBL" id="CAG5084394.1"/>
    </source>
</evidence>
<keyword evidence="2" id="KW-1185">Reference proteome</keyword>
<dbReference type="EMBL" id="CAJRAY010000036">
    <property type="protein sequence ID" value="CAG5084394.1"/>
    <property type="molecule type" value="Genomic_DNA"/>
</dbReference>
<organism evidence="1 2">
    <name type="scientific">Thermobacillus xylanilyticus</name>
    <dbReference type="NCBI Taxonomy" id="76633"/>
    <lineage>
        <taxon>Bacteria</taxon>
        <taxon>Bacillati</taxon>
        <taxon>Bacillota</taxon>
        <taxon>Bacilli</taxon>
        <taxon>Bacillales</taxon>
        <taxon>Paenibacillaceae</taxon>
        <taxon>Thermobacillus</taxon>
    </lineage>
</organism>
<gene>
    <name evidence="1" type="primary">txxe 1689</name>
    <name evidence="1" type="ORF">TXXE_07785</name>
</gene>
<proteinExistence type="predicted"/>
<reference evidence="1 2" key="1">
    <citation type="submission" date="2021-04" db="EMBL/GenBank/DDBJ databases">
        <authorList>
            <person name="Rakotoarivonina H."/>
        </authorList>
    </citation>
    <scope>NUCLEOTIDE SEQUENCE [LARGE SCALE GENOMIC DNA]</scope>
    <source>
        <strain evidence="1 2">XE</strain>
    </source>
</reference>